<dbReference type="eggNOG" id="COG0256">
    <property type="taxonomic scope" value="Bacteria"/>
</dbReference>
<dbReference type="InterPro" id="IPR004389">
    <property type="entry name" value="Ribosomal_uL18_bac-type"/>
</dbReference>
<dbReference type="InterPro" id="IPR005484">
    <property type="entry name" value="Ribosomal_uL18_bac/plant/anim"/>
</dbReference>
<evidence type="ECO:0000313" key="9">
    <source>
        <dbReference type="Proteomes" id="UP000028945"/>
    </source>
</evidence>
<dbReference type="OrthoDB" id="9810939at2"/>
<dbReference type="HOGENOM" id="CLU_098841_0_1_4"/>
<dbReference type="AlphaFoldDB" id="A0A077DEX3"/>
<dbReference type="Proteomes" id="UP000028945">
    <property type="component" value="Chromosome"/>
</dbReference>
<evidence type="ECO:0000313" key="8">
    <source>
        <dbReference type="EMBL" id="AIL33299.1"/>
    </source>
</evidence>
<evidence type="ECO:0000256" key="4">
    <source>
        <dbReference type="ARBA" id="ARBA00022980"/>
    </source>
</evidence>
<keyword evidence="3 7" id="KW-0694">RNA-binding</keyword>
<gene>
    <name evidence="7" type="primary">rplR</name>
    <name evidence="8" type="ORF">IX83_08305</name>
</gene>
<dbReference type="PANTHER" id="PTHR12899">
    <property type="entry name" value="39S RIBOSOMAL PROTEIN L18, MITOCHONDRIAL"/>
    <property type="match status" value="1"/>
</dbReference>
<dbReference type="GO" id="GO:0022625">
    <property type="term" value="C:cytosolic large ribosomal subunit"/>
    <property type="evidence" value="ECO:0007669"/>
    <property type="project" value="TreeGrafter"/>
</dbReference>
<dbReference type="STRING" id="1072685.IX83_08305"/>
<dbReference type="Gene3D" id="3.30.420.100">
    <property type="match status" value="1"/>
</dbReference>
<dbReference type="PANTHER" id="PTHR12899:SF3">
    <property type="entry name" value="LARGE RIBOSOMAL SUBUNIT PROTEIN UL18M"/>
    <property type="match status" value="1"/>
</dbReference>
<dbReference type="KEGG" id="bpsi:IX83_08305"/>
<dbReference type="GO" id="GO:0006412">
    <property type="term" value="P:translation"/>
    <property type="evidence" value="ECO:0007669"/>
    <property type="project" value="UniProtKB-UniRule"/>
</dbReference>
<proteinExistence type="inferred from homology"/>
<dbReference type="HAMAP" id="MF_01337_B">
    <property type="entry name" value="Ribosomal_uL18_B"/>
    <property type="match status" value="1"/>
</dbReference>
<comment type="subunit">
    <text evidence="7">Part of the 50S ribosomal subunit; part of the 5S rRNA/L5/L18/L25 subcomplex. Contacts the 5S and 23S rRNAs.</text>
</comment>
<evidence type="ECO:0000256" key="6">
    <source>
        <dbReference type="ARBA" id="ARBA00035197"/>
    </source>
</evidence>
<dbReference type="RefSeq" id="WP_038501201.1">
    <property type="nucleotide sequence ID" value="NZ_AFWK01000003.1"/>
</dbReference>
<dbReference type="GO" id="GO:0008097">
    <property type="term" value="F:5S rRNA binding"/>
    <property type="evidence" value="ECO:0007669"/>
    <property type="project" value="TreeGrafter"/>
</dbReference>
<comment type="function">
    <text evidence="7">This is one of the proteins that bind and probably mediate the attachment of the 5S RNA into the large ribosomal subunit, where it forms part of the central protuberance.</text>
</comment>
<dbReference type="SUPFAM" id="SSF53137">
    <property type="entry name" value="Translational machinery components"/>
    <property type="match status" value="1"/>
</dbReference>
<comment type="similarity">
    <text evidence="1 7">Belongs to the universal ribosomal protein uL18 family.</text>
</comment>
<keyword evidence="4 7" id="KW-0689">Ribosomal protein</keyword>
<dbReference type="NCBIfam" id="TIGR00060">
    <property type="entry name" value="L18_bact"/>
    <property type="match status" value="1"/>
</dbReference>
<dbReference type="GO" id="GO:0003735">
    <property type="term" value="F:structural constituent of ribosome"/>
    <property type="evidence" value="ECO:0007669"/>
    <property type="project" value="InterPro"/>
</dbReference>
<evidence type="ECO:0000256" key="2">
    <source>
        <dbReference type="ARBA" id="ARBA00022730"/>
    </source>
</evidence>
<evidence type="ECO:0000256" key="7">
    <source>
        <dbReference type="HAMAP-Rule" id="MF_01337"/>
    </source>
</evidence>
<accession>A0A077DEX3</accession>
<organism evidence="8 9">
    <name type="scientific">Basilea psittacipulmonis DSM 24701</name>
    <dbReference type="NCBI Taxonomy" id="1072685"/>
    <lineage>
        <taxon>Bacteria</taxon>
        <taxon>Pseudomonadati</taxon>
        <taxon>Pseudomonadota</taxon>
        <taxon>Betaproteobacteria</taxon>
        <taxon>Burkholderiales</taxon>
        <taxon>Alcaligenaceae</taxon>
        <taxon>Basilea</taxon>
    </lineage>
</organism>
<dbReference type="InterPro" id="IPR057268">
    <property type="entry name" value="Ribosomal_L18"/>
</dbReference>
<evidence type="ECO:0000256" key="1">
    <source>
        <dbReference type="ARBA" id="ARBA00007116"/>
    </source>
</evidence>
<dbReference type="CDD" id="cd00432">
    <property type="entry name" value="Ribosomal_L18_L5e"/>
    <property type="match status" value="1"/>
</dbReference>
<keyword evidence="2 7" id="KW-0699">rRNA-binding</keyword>
<sequence>MDKKLSRLRRAQASRRKIAELRTHRLCVHRTNQHIYANVISPEGDKVLFSASTLEPEVRSALAAEKKSGSNVAAATIVGKRVAEKAKAAGVESVAFDRSGFRYHGRVKALAEAAREAGLKF</sequence>
<keyword evidence="9" id="KW-1185">Reference proteome</keyword>
<keyword evidence="5 7" id="KW-0687">Ribonucleoprotein</keyword>
<dbReference type="EMBL" id="CP009238">
    <property type="protein sequence ID" value="AIL33299.1"/>
    <property type="molecule type" value="Genomic_DNA"/>
</dbReference>
<dbReference type="Pfam" id="PF00861">
    <property type="entry name" value="Ribosomal_L18p"/>
    <property type="match status" value="1"/>
</dbReference>
<dbReference type="FunFam" id="3.30.420.100:FF:000001">
    <property type="entry name" value="50S ribosomal protein L18"/>
    <property type="match status" value="1"/>
</dbReference>
<evidence type="ECO:0000256" key="3">
    <source>
        <dbReference type="ARBA" id="ARBA00022884"/>
    </source>
</evidence>
<name>A0A077DEX3_9BURK</name>
<evidence type="ECO:0000256" key="5">
    <source>
        <dbReference type="ARBA" id="ARBA00023274"/>
    </source>
</evidence>
<protein>
    <recommendedName>
        <fullName evidence="6 7">Large ribosomal subunit protein uL18</fullName>
    </recommendedName>
</protein>
<reference evidence="8 9" key="1">
    <citation type="journal article" date="2014" name="BMC Genomics">
        <title>A genomic perspective on a new bacterial genus and species from the Alcaligenaceae family, Basilea psittacipulmonis.</title>
        <authorList>
            <person name="Whiteson K.L."/>
            <person name="Hernandez D."/>
            <person name="Lazarevic V."/>
            <person name="Gaia N."/>
            <person name="Farinelli L."/>
            <person name="Francois P."/>
            <person name="Pilo P."/>
            <person name="Frey J."/>
            <person name="Schrenzel J."/>
        </authorList>
    </citation>
    <scope>NUCLEOTIDE SEQUENCE [LARGE SCALE GENOMIC DNA]</scope>
    <source>
        <strain evidence="8 9">DSM 24701</strain>
    </source>
</reference>